<comment type="similarity">
    <text evidence="3">Belongs to the class I fructose-bisphosphate aldolase family.</text>
</comment>
<evidence type="ECO:0000256" key="6">
    <source>
        <dbReference type="ARBA" id="ARBA00023239"/>
    </source>
</evidence>
<evidence type="ECO:0000313" key="9">
    <source>
        <dbReference type="EMBL" id="AOS97499.1"/>
    </source>
</evidence>
<dbReference type="OrthoDB" id="9793595at2"/>
<dbReference type="EC" id="4.1.2.13" evidence="4"/>
<protein>
    <recommendedName>
        <fullName evidence="8">Probable fructose-bisphosphate aldolase class 1</fullName>
        <ecNumber evidence="4">4.1.2.13</ecNumber>
    </recommendedName>
    <alternativeName>
        <fullName evidence="7">Fructose-bisphosphate aldolase class I</fullName>
    </alternativeName>
</protein>
<dbReference type="PANTHER" id="PTHR11627">
    <property type="entry name" value="FRUCTOSE-BISPHOSPHATE ALDOLASE"/>
    <property type="match status" value="1"/>
</dbReference>
<evidence type="ECO:0000256" key="1">
    <source>
        <dbReference type="ARBA" id="ARBA00000441"/>
    </source>
</evidence>
<dbReference type="Pfam" id="PF00274">
    <property type="entry name" value="Glycolytic"/>
    <property type="match status" value="1"/>
</dbReference>
<dbReference type="KEGG" id="micc:AUP74_02069"/>
<evidence type="ECO:0000256" key="3">
    <source>
        <dbReference type="ARBA" id="ARBA00010387"/>
    </source>
</evidence>
<gene>
    <name evidence="9" type="primary">fda_2</name>
    <name evidence="9" type="ORF">AUP74_02069</name>
</gene>
<dbReference type="GO" id="GO:0006096">
    <property type="term" value="P:glycolytic process"/>
    <property type="evidence" value="ECO:0007669"/>
    <property type="project" value="UniProtKB-UniPathway"/>
</dbReference>
<dbReference type="PATRIC" id="fig|1769779.3.peg.2078"/>
<dbReference type="STRING" id="1769779.AUP74_02069"/>
<dbReference type="Gene3D" id="3.20.20.70">
    <property type="entry name" value="Aldolase class I"/>
    <property type="match status" value="1"/>
</dbReference>
<evidence type="ECO:0000256" key="5">
    <source>
        <dbReference type="ARBA" id="ARBA00023152"/>
    </source>
</evidence>
<dbReference type="FunFam" id="3.20.20.70:FF:000140">
    <property type="entry name" value="Fructose-bisphosphate aldolase"/>
    <property type="match status" value="1"/>
</dbReference>
<dbReference type="UniPathway" id="UPA00109">
    <property type="reaction ID" value="UER00183"/>
</dbReference>
<dbReference type="NCBIfam" id="NF033379">
    <property type="entry name" value="FrucBisAld_I"/>
    <property type="match status" value="1"/>
</dbReference>
<dbReference type="EMBL" id="CP014143">
    <property type="protein sequence ID" value="AOS97499.1"/>
    <property type="molecule type" value="Genomic_DNA"/>
</dbReference>
<evidence type="ECO:0000256" key="8">
    <source>
        <dbReference type="ARBA" id="ARBA00072515"/>
    </source>
</evidence>
<keyword evidence="5" id="KW-0324">Glycolysis</keyword>
<comment type="catalytic activity">
    <reaction evidence="1">
        <text>beta-D-fructose 1,6-bisphosphate = D-glyceraldehyde 3-phosphate + dihydroxyacetone phosphate</text>
        <dbReference type="Rhea" id="RHEA:14729"/>
        <dbReference type="ChEBI" id="CHEBI:32966"/>
        <dbReference type="ChEBI" id="CHEBI:57642"/>
        <dbReference type="ChEBI" id="CHEBI:59776"/>
        <dbReference type="EC" id="4.1.2.13"/>
    </reaction>
</comment>
<dbReference type="CDD" id="cd00948">
    <property type="entry name" value="FBP_aldolase_I_a"/>
    <property type="match status" value="1"/>
</dbReference>
<dbReference type="InterPro" id="IPR000741">
    <property type="entry name" value="FBA_I"/>
</dbReference>
<dbReference type="InterPro" id="IPR013785">
    <property type="entry name" value="Aldolase_TIM"/>
</dbReference>
<sequence length="340" mass="36913">MSVTEELQATVADMVDGRRGVLAADESSGTIAKRFQSVGVDSTEEHRRFYRSLLLGTEGLGQYVSGVILFEETLGQRDDNDSLLPELAARAGIVPGIKVDKGKGPLPGAPGDMITYGLDGLAERLQGYKEQGARFAKWREVYPISPSNPTSLGLTANAEMLARYAAVCQSCGVVPIVEPEVLMDGDHSIERSAEVNEQVWHEVFHALHRHGVVLELMLLKPSMVTPGSECAKAPPQQVAEYTMRALRRAVPAAVPSINFLSGGQGPEEATANLNALNQLWHAPWQLSFSYGRALQEPALHTWSGDDSQRSQAQSALLKRARLNHLAMLGEYTEGLESESP</sequence>
<dbReference type="RefSeq" id="WP_069947493.1">
    <property type="nucleotide sequence ID" value="NZ_CP014143.1"/>
</dbReference>
<name>A0A1C9W8L3_9GAMM</name>
<keyword evidence="6 9" id="KW-0456">Lyase</keyword>
<reference evidence="10" key="1">
    <citation type="submission" date="2016-01" db="EMBL/GenBank/DDBJ databases">
        <title>Complete genome sequence of Microbulbifer sp. CCB-MM1, a halophile isolated from Matang Mangrove Forest, Perak.</title>
        <authorList>
            <person name="Moh T.H."/>
            <person name="Dinesh B."/>
            <person name="Lau N.-S."/>
            <person name="Go F."/>
            <person name="Alexander Chong S.-C."/>
        </authorList>
    </citation>
    <scope>NUCLEOTIDE SEQUENCE [LARGE SCALE GENOMIC DNA]</scope>
    <source>
        <strain evidence="10">CCB-MM1</strain>
    </source>
</reference>
<evidence type="ECO:0000256" key="2">
    <source>
        <dbReference type="ARBA" id="ARBA00004714"/>
    </source>
</evidence>
<accession>A0A1C9W8L3</accession>
<dbReference type="SUPFAM" id="SSF51569">
    <property type="entry name" value="Aldolase"/>
    <property type="match status" value="1"/>
</dbReference>
<proteinExistence type="inferred from homology"/>
<dbReference type="GO" id="GO:0004332">
    <property type="term" value="F:fructose-bisphosphate aldolase activity"/>
    <property type="evidence" value="ECO:0007669"/>
    <property type="project" value="UniProtKB-EC"/>
</dbReference>
<dbReference type="AlphaFoldDB" id="A0A1C9W8L3"/>
<evidence type="ECO:0000256" key="7">
    <source>
        <dbReference type="ARBA" id="ARBA00029799"/>
    </source>
</evidence>
<comment type="pathway">
    <text evidence="2">Carbohydrate degradation; glycolysis; D-glyceraldehyde 3-phosphate and glycerone phosphate from D-glucose: step 4/4.</text>
</comment>
<organism evidence="9 10">
    <name type="scientific">Microbulbifer aggregans</name>
    <dbReference type="NCBI Taxonomy" id="1769779"/>
    <lineage>
        <taxon>Bacteria</taxon>
        <taxon>Pseudomonadati</taxon>
        <taxon>Pseudomonadota</taxon>
        <taxon>Gammaproteobacteria</taxon>
        <taxon>Cellvibrionales</taxon>
        <taxon>Microbulbiferaceae</taxon>
        <taxon>Microbulbifer</taxon>
    </lineage>
</organism>
<evidence type="ECO:0000313" key="10">
    <source>
        <dbReference type="Proteomes" id="UP000095672"/>
    </source>
</evidence>
<keyword evidence="10" id="KW-1185">Reference proteome</keyword>
<dbReference type="Proteomes" id="UP000095672">
    <property type="component" value="Chromosome"/>
</dbReference>
<evidence type="ECO:0000256" key="4">
    <source>
        <dbReference type="ARBA" id="ARBA00013068"/>
    </source>
</evidence>